<keyword evidence="3 5" id="KW-1133">Transmembrane helix</keyword>
<evidence type="ECO:0000256" key="4">
    <source>
        <dbReference type="ARBA" id="ARBA00023136"/>
    </source>
</evidence>
<feature type="transmembrane region" description="Helical" evidence="5">
    <location>
        <begin position="151"/>
        <end position="170"/>
    </location>
</feature>
<feature type="transmembrane region" description="Helical" evidence="5">
    <location>
        <begin position="351"/>
        <end position="370"/>
    </location>
</feature>
<proteinExistence type="evidence at transcript level"/>
<comment type="subcellular location">
    <subcellularLocation>
        <location evidence="1">Membrane</location>
        <topology evidence="1">Multi-pass membrane protein</topology>
    </subcellularLocation>
</comment>
<evidence type="ECO:0000256" key="3">
    <source>
        <dbReference type="ARBA" id="ARBA00022989"/>
    </source>
</evidence>
<dbReference type="GO" id="GO:0022857">
    <property type="term" value="F:transmembrane transporter activity"/>
    <property type="evidence" value="ECO:0007669"/>
    <property type="project" value="InterPro"/>
</dbReference>
<evidence type="ECO:0000313" key="7">
    <source>
        <dbReference type="EMBL" id="CAB3266149.1"/>
    </source>
</evidence>
<keyword evidence="4 5" id="KW-0472">Membrane</keyword>
<protein>
    <submittedName>
        <fullName evidence="7">Organic cation transporter protein-like</fullName>
    </submittedName>
</protein>
<dbReference type="InterPro" id="IPR005828">
    <property type="entry name" value="MFS_sugar_transport-like"/>
</dbReference>
<organism evidence="7">
    <name type="scientific">Phallusia mammillata</name>
    <dbReference type="NCBI Taxonomy" id="59560"/>
    <lineage>
        <taxon>Eukaryota</taxon>
        <taxon>Metazoa</taxon>
        <taxon>Chordata</taxon>
        <taxon>Tunicata</taxon>
        <taxon>Ascidiacea</taxon>
        <taxon>Phlebobranchia</taxon>
        <taxon>Ascidiidae</taxon>
        <taxon>Phallusia</taxon>
    </lineage>
</organism>
<evidence type="ECO:0000259" key="6">
    <source>
        <dbReference type="PROSITE" id="PS50850"/>
    </source>
</evidence>
<feature type="transmembrane region" description="Helical" evidence="5">
    <location>
        <begin position="238"/>
        <end position="256"/>
    </location>
</feature>
<dbReference type="SUPFAM" id="SSF103473">
    <property type="entry name" value="MFS general substrate transporter"/>
    <property type="match status" value="1"/>
</dbReference>
<accession>A0A6F9DSP8</accession>
<dbReference type="EMBL" id="LR790287">
    <property type="protein sequence ID" value="CAB3266149.1"/>
    <property type="molecule type" value="mRNA"/>
</dbReference>
<dbReference type="PANTHER" id="PTHR24064">
    <property type="entry name" value="SOLUTE CARRIER FAMILY 22 MEMBER"/>
    <property type="match status" value="1"/>
</dbReference>
<feature type="transmembrane region" description="Helical" evidence="5">
    <location>
        <begin position="209"/>
        <end position="232"/>
    </location>
</feature>
<sequence>MENLDEKRQFGRYEKRLCLLMFLAAIPNPFSNLQFLVTQYTPPFYCATTTYQNNTRAVELQQNVSNASNQSQQINHCWMHNVTAISANESSSIQPCRSFYFAENVETVTTQFTMVCEKAWWKPTFVSLYMIGKMAGCLVAGVISDRFGRRLAFLLFTAGQFVCSIITSFSTGLITYGIFVGAAGGFASANFEVATVIGSEYVTIEKRSLAYLCTVLGYGMGYVLFALCSFLFTSWRWFLVFGGLLGLPFIPYYWLIDETPTWLLAKGQTEKAEQILRKNAKYNGFTETSHRLVKPSDTRTISQSTCLTFGQILKEKRLAGRFAIMLLSWFIVSLTYYVTTLNNNSLSGNRHLNILFAAIAEILSSLVYYFGITHLGRRKSYMGFMFITSAALCAAPFLTKWSGTGSMIANMFAKFTVGVAFNVLYPYNGELFPTTVRSSVLGLCNASARIGSMIAPFIIYVGESGNSLAPSIGMAVVLFLSSLSYLLVPETNNTKLPQTVQEAKNLKS</sequence>
<dbReference type="InterPro" id="IPR036259">
    <property type="entry name" value="MFS_trans_sf"/>
</dbReference>
<evidence type="ECO:0000256" key="5">
    <source>
        <dbReference type="SAM" id="Phobius"/>
    </source>
</evidence>
<name>A0A6F9DSP8_9ASCI</name>
<dbReference type="InterPro" id="IPR005829">
    <property type="entry name" value="Sugar_transporter_CS"/>
</dbReference>
<keyword evidence="2 5" id="KW-0812">Transmembrane</keyword>
<dbReference type="PROSITE" id="PS00216">
    <property type="entry name" value="SUGAR_TRANSPORT_1"/>
    <property type="match status" value="1"/>
</dbReference>
<dbReference type="AlphaFoldDB" id="A0A6F9DSP8"/>
<dbReference type="GO" id="GO:0016020">
    <property type="term" value="C:membrane"/>
    <property type="evidence" value="ECO:0007669"/>
    <property type="project" value="UniProtKB-SubCell"/>
</dbReference>
<feature type="transmembrane region" description="Helical" evidence="5">
    <location>
        <begin position="407"/>
        <end position="427"/>
    </location>
</feature>
<feature type="transmembrane region" description="Helical" evidence="5">
    <location>
        <begin position="318"/>
        <end position="339"/>
    </location>
</feature>
<evidence type="ECO:0000256" key="1">
    <source>
        <dbReference type="ARBA" id="ARBA00004141"/>
    </source>
</evidence>
<feature type="transmembrane region" description="Helical" evidence="5">
    <location>
        <begin position="382"/>
        <end position="401"/>
    </location>
</feature>
<feature type="transmembrane region" description="Helical" evidence="5">
    <location>
        <begin position="468"/>
        <end position="488"/>
    </location>
</feature>
<reference evidence="7" key="1">
    <citation type="submission" date="2020-04" db="EMBL/GenBank/DDBJ databases">
        <authorList>
            <person name="Neveu A P."/>
        </authorList>
    </citation>
    <scope>NUCLEOTIDE SEQUENCE</scope>
    <source>
        <tissue evidence="7">Whole embryo</tissue>
    </source>
</reference>
<dbReference type="PROSITE" id="PS50850">
    <property type="entry name" value="MFS"/>
    <property type="match status" value="1"/>
</dbReference>
<dbReference type="Pfam" id="PF00083">
    <property type="entry name" value="Sugar_tr"/>
    <property type="match status" value="1"/>
</dbReference>
<feature type="transmembrane region" description="Helical" evidence="5">
    <location>
        <begin position="176"/>
        <end position="197"/>
    </location>
</feature>
<feature type="domain" description="Major facilitator superfamily (MFS) profile" evidence="6">
    <location>
        <begin position="83"/>
        <end position="492"/>
    </location>
</feature>
<dbReference type="InterPro" id="IPR020846">
    <property type="entry name" value="MFS_dom"/>
</dbReference>
<gene>
    <name evidence="7" type="primary">Slc22a21-005</name>
</gene>
<feature type="transmembrane region" description="Helical" evidence="5">
    <location>
        <begin position="17"/>
        <end position="37"/>
    </location>
</feature>
<feature type="transmembrane region" description="Helical" evidence="5">
    <location>
        <begin position="124"/>
        <end position="144"/>
    </location>
</feature>
<dbReference type="Gene3D" id="1.20.1250.20">
    <property type="entry name" value="MFS general substrate transporter like domains"/>
    <property type="match status" value="1"/>
</dbReference>
<evidence type="ECO:0000256" key="2">
    <source>
        <dbReference type="ARBA" id="ARBA00022692"/>
    </source>
</evidence>
<feature type="transmembrane region" description="Helical" evidence="5">
    <location>
        <begin position="439"/>
        <end position="462"/>
    </location>
</feature>